<keyword evidence="2" id="KW-1185">Reference proteome</keyword>
<protein>
    <submittedName>
        <fullName evidence="1">Uncharacterized protein</fullName>
    </submittedName>
</protein>
<proteinExistence type="predicted"/>
<organism evidence="1 2">
    <name type="scientific">Crepidotus variabilis</name>
    <dbReference type="NCBI Taxonomy" id="179855"/>
    <lineage>
        <taxon>Eukaryota</taxon>
        <taxon>Fungi</taxon>
        <taxon>Dikarya</taxon>
        <taxon>Basidiomycota</taxon>
        <taxon>Agaricomycotina</taxon>
        <taxon>Agaricomycetes</taxon>
        <taxon>Agaricomycetidae</taxon>
        <taxon>Agaricales</taxon>
        <taxon>Agaricineae</taxon>
        <taxon>Crepidotaceae</taxon>
        <taxon>Crepidotus</taxon>
    </lineage>
</organism>
<dbReference type="AlphaFoldDB" id="A0A9P6ELC4"/>
<dbReference type="Gene3D" id="3.80.10.10">
    <property type="entry name" value="Ribonuclease Inhibitor"/>
    <property type="match status" value="1"/>
</dbReference>
<name>A0A9P6ELC4_9AGAR</name>
<dbReference type="EMBL" id="MU157836">
    <property type="protein sequence ID" value="KAF9531225.1"/>
    <property type="molecule type" value="Genomic_DNA"/>
</dbReference>
<evidence type="ECO:0000313" key="2">
    <source>
        <dbReference type="Proteomes" id="UP000807306"/>
    </source>
</evidence>
<sequence length="475" mass="53393">MSGVDPDLPGCVLRLSGHYEIFLRIFEELEASGDSASPSDIFETTIDIYIGWTHFRQGSGATRFVCSTCAVDHFLEALQNRGPHPVPFLSSLLKRDCLTPTLRQLRIIDVQRNPVTPLFSLATSALSSLSVTVIAAGSNSAVAQLLQPLTVKSPNLVEVQLRGNLKSPLLNALEGMRIRKLTLELSNYQFTKEDDFRRIVHTLSNLRDFVIEINSRHFTFPIQNEDFSSTSPQQDQFTLQIKANIPTVISLLSSLATPSNLEIDLQGNWHLTEVMRLIPQEVVARENLRRFQISSPHSEESASEFLDAVTSLPSLTSLHIIGISFPSSDEHLASLCLTPMWIHLQTLDLARSFQFHSSYDSTLSVASMRILAVHCPSLIRLHIFLPHLDNTVKEVQDSRSRYPGMSHGLRSIMFSSIKLDDYFAIGVAISRYLDHIFPGLHEVETDLDYMESWCENLHLLLRTFRSLRNSQAAII</sequence>
<accession>A0A9P6ELC4</accession>
<dbReference type="InterPro" id="IPR032675">
    <property type="entry name" value="LRR_dom_sf"/>
</dbReference>
<reference evidence="1" key="1">
    <citation type="submission" date="2020-11" db="EMBL/GenBank/DDBJ databases">
        <authorList>
            <consortium name="DOE Joint Genome Institute"/>
            <person name="Ahrendt S."/>
            <person name="Riley R."/>
            <person name="Andreopoulos W."/>
            <person name="Labutti K."/>
            <person name="Pangilinan J."/>
            <person name="Ruiz-Duenas F.J."/>
            <person name="Barrasa J.M."/>
            <person name="Sanchez-Garcia M."/>
            <person name="Camarero S."/>
            <person name="Miyauchi S."/>
            <person name="Serrano A."/>
            <person name="Linde D."/>
            <person name="Babiker R."/>
            <person name="Drula E."/>
            <person name="Ayuso-Fernandez I."/>
            <person name="Pacheco R."/>
            <person name="Padilla G."/>
            <person name="Ferreira P."/>
            <person name="Barriuso J."/>
            <person name="Kellner H."/>
            <person name="Castanera R."/>
            <person name="Alfaro M."/>
            <person name="Ramirez L."/>
            <person name="Pisabarro A.G."/>
            <person name="Kuo A."/>
            <person name="Tritt A."/>
            <person name="Lipzen A."/>
            <person name="He G."/>
            <person name="Yan M."/>
            <person name="Ng V."/>
            <person name="Cullen D."/>
            <person name="Martin F."/>
            <person name="Rosso M.-N."/>
            <person name="Henrissat B."/>
            <person name="Hibbett D."/>
            <person name="Martinez A.T."/>
            <person name="Grigoriev I.V."/>
        </authorList>
    </citation>
    <scope>NUCLEOTIDE SEQUENCE</scope>
    <source>
        <strain evidence="1">CBS 506.95</strain>
    </source>
</reference>
<dbReference type="SUPFAM" id="SSF52047">
    <property type="entry name" value="RNI-like"/>
    <property type="match status" value="1"/>
</dbReference>
<comment type="caution">
    <text evidence="1">The sequence shown here is derived from an EMBL/GenBank/DDBJ whole genome shotgun (WGS) entry which is preliminary data.</text>
</comment>
<dbReference type="Proteomes" id="UP000807306">
    <property type="component" value="Unassembled WGS sequence"/>
</dbReference>
<evidence type="ECO:0000313" key="1">
    <source>
        <dbReference type="EMBL" id="KAF9531225.1"/>
    </source>
</evidence>
<gene>
    <name evidence="1" type="ORF">CPB83DRAFT_904790</name>
</gene>